<dbReference type="PANTHER" id="PTHR33103">
    <property type="entry name" value="OS01G0153900 PROTEIN"/>
    <property type="match status" value="1"/>
</dbReference>
<proteinExistence type="predicted"/>
<accession>A0A2N9HJ16</accession>
<dbReference type="Pfam" id="PF05056">
    <property type="entry name" value="DUF674"/>
    <property type="match status" value="1"/>
</dbReference>
<sequence length="253" mass="27942">MEETSVSLRLLIDTKSRRLLFAEAGKEFIDFLFHILALPVGTIISLLKKQGTVGSFEKIYEGFENLGTTYLQPNMNKETLLKPQVHISGGTGVPLLLPNIVSSLTSRKLYGCANTNYNTRLGSYGPCPGFVADDSRAICPWCQGSTFMSRELKLVDAPRATNKGSSREGEGGYVKGVITYMVMDDLEVKPMSIISIFTLLNNFNIKEIGVLEEKVVNLSMDEGVKLLKASMQSKSVLTDVFLPMLKLEVKCKK</sequence>
<evidence type="ECO:0008006" key="2">
    <source>
        <dbReference type="Google" id="ProtNLM"/>
    </source>
</evidence>
<dbReference type="PANTHER" id="PTHR33103:SF19">
    <property type="entry name" value="OS09G0544700 PROTEIN"/>
    <property type="match status" value="1"/>
</dbReference>
<dbReference type="AlphaFoldDB" id="A0A2N9HJ16"/>
<gene>
    <name evidence="1" type="ORF">FSB_LOCUS40084</name>
</gene>
<name>A0A2N9HJ16_FAGSY</name>
<protein>
    <recommendedName>
        <fullName evidence="2">DUF674 domain-containing protein</fullName>
    </recommendedName>
</protein>
<evidence type="ECO:0000313" key="1">
    <source>
        <dbReference type="EMBL" id="SPD12202.1"/>
    </source>
</evidence>
<dbReference type="EMBL" id="OIVN01003569">
    <property type="protein sequence ID" value="SPD12202.1"/>
    <property type="molecule type" value="Genomic_DNA"/>
</dbReference>
<dbReference type="InterPro" id="IPR007750">
    <property type="entry name" value="DUF674"/>
</dbReference>
<reference evidence="1" key="1">
    <citation type="submission" date="2018-02" db="EMBL/GenBank/DDBJ databases">
        <authorList>
            <person name="Cohen D.B."/>
            <person name="Kent A.D."/>
        </authorList>
    </citation>
    <scope>NUCLEOTIDE SEQUENCE</scope>
</reference>
<organism evidence="1">
    <name type="scientific">Fagus sylvatica</name>
    <name type="common">Beechnut</name>
    <dbReference type="NCBI Taxonomy" id="28930"/>
    <lineage>
        <taxon>Eukaryota</taxon>
        <taxon>Viridiplantae</taxon>
        <taxon>Streptophyta</taxon>
        <taxon>Embryophyta</taxon>
        <taxon>Tracheophyta</taxon>
        <taxon>Spermatophyta</taxon>
        <taxon>Magnoliopsida</taxon>
        <taxon>eudicotyledons</taxon>
        <taxon>Gunneridae</taxon>
        <taxon>Pentapetalae</taxon>
        <taxon>rosids</taxon>
        <taxon>fabids</taxon>
        <taxon>Fagales</taxon>
        <taxon>Fagaceae</taxon>
        <taxon>Fagus</taxon>
    </lineage>
</organism>